<gene>
    <name evidence="7" type="ORF">JRQ81_003711</name>
</gene>
<reference evidence="7" key="1">
    <citation type="journal article" date="2023" name="DNA Res.">
        <title>Chromosome-level genome assembly of Phrynocephalus forsythii using third-generation DNA sequencing and Hi-C analysis.</title>
        <authorList>
            <person name="Qi Y."/>
            <person name="Zhao W."/>
            <person name="Zhao Y."/>
            <person name="Niu C."/>
            <person name="Cao S."/>
            <person name="Zhang Y."/>
        </authorList>
    </citation>
    <scope>NUCLEOTIDE SEQUENCE</scope>
    <source>
        <tissue evidence="7">Muscle</tissue>
    </source>
</reference>
<proteinExistence type="predicted"/>
<evidence type="ECO:0000256" key="5">
    <source>
        <dbReference type="ARBA" id="ARBA00023224"/>
    </source>
</evidence>
<protein>
    <recommendedName>
        <fullName evidence="9">G-protein coupled receptors family 1 profile domain-containing protein</fullName>
    </recommendedName>
</protein>
<sequence>MTMVSGFILLGISSHQDLYMVFFTLFLIIYLISLLGNLTIILVIRLDDHLLHTPMYYLLSHLSLVDICGSGRAWAHLGEAGAAGGRRRRRTRRRCDLPIAVEEKGRSLPPGGHLLYDRYSVQAAG</sequence>
<dbReference type="GO" id="GO:0007186">
    <property type="term" value="P:G protein-coupled receptor signaling pathway"/>
    <property type="evidence" value="ECO:0007669"/>
    <property type="project" value="InterPro"/>
</dbReference>
<comment type="subcellular location">
    <subcellularLocation>
        <location evidence="1">Membrane</location>
        <topology evidence="1">Multi-pass membrane protein</topology>
    </subcellularLocation>
</comment>
<dbReference type="Proteomes" id="UP001142489">
    <property type="component" value="Unassembled WGS sequence"/>
</dbReference>
<evidence type="ECO:0000313" key="8">
    <source>
        <dbReference type="Proteomes" id="UP001142489"/>
    </source>
</evidence>
<keyword evidence="3 6" id="KW-1133">Transmembrane helix</keyword>
<comment type="caution">
    <text evidence="7">The sequence shown here is derived from an EMBL/GenBank/DDBJ whole genome shotgun (WGS) entry which is preliminary data.</text>
</comment>
<dbReference type="SUPFAM" id="SSF81321">
    <property type="entry name" value="Family A G protein-coupled receptor-like"/>
    <property type="match status" value="1"/>
</dbReference>
<evidence type="ECO:0000256" key="4">
    <source>
        <dbReference type="ARBA" id="ARBA00023136"/>
    </source>
</evidence>
<name>A0A9Q1AXP4_9SAUR</name>
<keyword evidence="5" id="KW-0807">Transducer</keyword>
<organism evidence="7 8">
    <name type="scientific">Phrynocephalus forsythii</name>
    <dbReference type="NCBI Taxonomy" id="171643"/>
    <lineage>
        <taxon>Eukaryota</taxon>
        <taxon>Metazoa</taxon>
        <taxon>Chordata</taxon>
        <taxon>Craniata</taxon>
        <taxon>Vertebrata</taxon>
        <taxon>Euteleostomi</taxon>
        <taxon>Lepidosauria</taxon>
        <taxon>Squamata</taxon>
        <taxon>Bifurcata</taxon>
        <taxon>Unidentata</taxon>
        <taxon>Episquamata</taxon>
        <taxon>Toxicofera</taxon>
        <taxon>Iguania</taxon>
        <taxon>Acrodonta</taxon>
        <taxon>Agamidae</taxon>
        <taxon>Agaminae</taxon>
        <taxon>Phrynocephalus</taxon>
    </lineage>
</organism>
<dbReference type="Pfam" id="PF13853">
    <property type="entry name" value="7tm_4"/>
    <property type="match status" value="1"/>
</dbReference>
<evidence type="ECO:0000256" key="2">
    <source>
        <dbReference type="ARBA" id="ARBA00022692"/>
    </source>
</evidence>
<evidence type="ECO:0000256" key="6">
    <source>
        <dbReference type="SAM" id="Phobius"/>
    </source>
</evidence>
<dbReference type="EMBL" id="JAPFRF010000011">
    <property type="protein sequence ID" value="KAJ7317549.1"/>
    <property type="molecule type" value="Genomic_DNA"/>
</dbReference>
<evidence type="ECO:0008006" key="9">
    <source>
        <dbReference type="Google" id="ProtNLM"/>
    </source>
</evidence>
<dbReference type="InterPro" id="IPR000725">
    <property type="entry name" value="Olfact_rcpt"/>
</dbReference>
<accession>A0A9Q1AXP4</accession>
<feature type="transmembrane region" description="Helical" evidence="6">
    <location>
        <begin position="20"/>
        <end position="44"/>
    </location>
</feature>
<dbReference type="Gene3D" id="1.20.1070.10">
    <property type="entry name" value="Rhodopsin 7-helix transmembrane proteins"/>
    <property type="match status" value="1"/>
</dbReference>
<keyword evidence="2 6" id="KW-0812">Transmembrane</keyword>
<dbReference type="PANTHER" id="PTHR48001">
    <property type="entry name" value="OLFACTORY RECEPTOR"/>
    <property type="match status" value="1"/>
</dbReference>
<dbReference type="AlphaFoldDB" id="A0A9Q1AXP4"/>
<evidence type="ECO:0000313" key="7">
    <source>
        <dbReference type="EMBL" id="KAJ7317549.1"/>
    </source>
</evidence>
<keyword evidence="4 6" id="KW-0472">Membrane</keyword>
<evidence type="ECO:0000256" key="3">
    <source>
        <dbReference type="ARBA" id="ARBA00022989"/>
    </source>
</evidence>
<evidence type="ECO:0000256" key="1">
    <source>
        <dbReference type="ARBA" id="ARBA00004141"/>
    </source>
</evidence>
<dbReference type="GO" id="GO:0004984">
    <property type="term" value="F:olfactory receptor activity"/>
    <property type="evidence" value="ECO:0007669"/>
    <property type="project" value="InterPro"/>
</dbReference>
<keyword evidence="8" id="KW-1185">Reference proteome</keyword>
<dbReference type="OrthoDB" id="9444602at2759"/>
<dbReference type="GO" id="GO:0016020">
    <property type="term" value="C:membrane"/>
    <property type="evidence" value="ECO:0007669"/>
    <property type="project" value="UniProtKB-SubCell"/>
</dbReference>